<protein>
    <submittedName>
        <fullName evidence="1">Uncharacterized protein</fullName>
    </submittedName>
</protein>
<gene>
    <name evidence="1" type="ORF">BaRGS_00018766</name>
</gene>
<sequence length="96" mass="10830">MHEKQDSLATLLIYNAHSTAIGRNAGSSRLHGKTRSVSALIQTHVQQFNQAIKSSFCSRSRSMFFVHALVDMKWIWDTATEFMRRSCNVATSEISP</sequence>
<organism evidence="1 2">
    <name type="scientific">Batillaria attramentaria</name>
    <dbReference type="NCBI Taxonomy" id="370345"/>
    <lineage>
        <taxon>Eukaryota</taxon>
        <taxon>Metazoa</taxon>
        <taxon>Spiralia</taxon>
        <taxon>Lophotrochozoa</taxon>
        <taxon>Mollusca</taxon>
        <taxon>Gastropoda</taxon>
        <taxon>Caenogastropoda</taxon>
        <taxon>Sorbeoconcha</taxon>
        <taxon>Cerithioidea</taxon>
        <taxon>Batillariidae</taxon>
        <taxon>Batillaria</taxon>
    </lineage>
</organism>
<keyword evidence="2" id="KW-1185">Reference proteome</keyword>
<dbReference type="Proteomes" id="UP001519460">
    <property type="component" value="Unassembled WGS sequence"/>
</dbReference>
<proteinExistence type="predicted"/>
<comment type="caution">
    <text evidence="1">The sequence shown here is derived from an EMBL/GenBank/DDBJ whole genome shotgun (WGS) entry which is preliminary data.</text>
</comment>
<name>A0ABD0KSM5_9CAEN</name>
<dbReference type="EMBL" id="JACVVK020000131">
    <property type="protein sequence ID" value="KAK7490066.1"/>
    <property type="molecule type" value="Genomic_DNA"/>
</dbReference>
<accession>A0ABD0KSM5</accession>
<dbReference type="AlphaFoldDB" id="A0ABD0KSM5"/>
<evidence type="ECO:0000313" key="1">
    <source>
        <dbReference type="EMBL" id="KAK7490066.1"/>
    </source>
</evidence>
<reference evidence="1 2" key="1">
    <citation type="journal article" date="2023" name="Sci. Data">
        <title>Genome assembly of the Korean intertidal mud-creeper Batillaria attramentaria.</title>
        <authorList>
            <person name="Patra A.K."/>
            <person name="Ho P.T."/>
            <person name="Jun S."/>
            <person name="Lee S.J."/>
            <person name="Kim Y."/>
            <person name="Won Y.J."/>
        </authorList>
    </citation>
    <scope>NUCLEOTIDE SEQUENCE [LARGE SCALE GENOMIC DNA]</scope>
    <source>
        <strain evidence="1">Wonlab-2016</strain>
    </source>
</reference>
<evidence type="ECO:0000313" key="2">
    <source>
        <dbReference type="Proteomes" id="UP001519460"/>
    </source>
</evidence>